<evidence type="ECO:0000256" key="1">
    <source>
        <dbReference type="SAM" id="MobiDB-lite"/>
    </source>
</evidence>
<dbReference type="AlphaFoldDB" id="A0A1I8HXD4"/>
<feature type="region of interest" description="Disordered" evidence="1">
    <location>
        <begin position="1"/>
        <end position="30"/>
    </location>
</feature>
<sequence>MKSSRQHWLRRVKNLSKRRKRIQRPQSQKM</sequence>
<dbReference type="WBParaSite" id="maker-uti_cns_0008317-snap-gene-0.4-mRNA-1">
    <property type="protein sequence ID" value="maker-uti_cns_0008317-snap-gene-0.4-mRNA-1"/>
    <property type="gene ID" value="maker-uti_cns_0008317-snap-gene-0.4"/>
</dbReference>
<feature type="compositionally biased region" description="Basic residues" evidence="1">
    <location>
        <begin position="1"/>
        <end position="23"/>
    </location>
</feature>
<accession>A0A1I8HXD4</accession>
<organism evidence="2 3">
    <name type="scientific">Macrostomum lignano</name>
    <dbReference type="NCBI Taxonomy" id="282301"/>
    <lineage>
        <taxon>Eukaryota</taxon>
        <taxon>Metazoa</taxon>
        <taxon>Spiralia</taxon>
        <taxon>Lophotrochozoa</taxon>
        <taxon>Platyhelminthes</taxon>
        <taxon>Rhabditophora</taxon>
        <taxon>Macrostomorpha</taxon>
        <taxon>Macrostomida</taxon>
        <taxon>Macrostomidae</taxon>
        <taxon>Macrostomum</taxon>
    </lineage>
</organism>
<keyword evidence="2" id="KW-1185">Reference proteome</keyword>
<proteinExistence type="predicted"/>
<dbReference type="Proteomes" id="UP000095280">
    <property type="component" value="Unplaced"/>
</dbReference>
<protein>
    <submittedName>
        <fullName evidence="3">60S ribosomal protein L41</fullName>
    </submittedName>
</protein>
<reference evidence="3" key="1">
    <citation type="submission" date="2016-11" db="UniProtKB">
        <authorList>
            <consortium name="WormBaseParasite"/>
        </authorList>
    </citation>
    <scope>IDENTIFICATION</scope>
</reference>
<evidence type="ECO:0000313" key="3">
    <source>
        <dbReference type="WBParaSite" id="maker-uti_cns_0008317-snap-gene-0.4-mRNA-1"/>
    </source>
</evidence>
<evidence type="ECO:0000313" key="2">
    <source>
        <dbReference type="Proteomes" id="UP000095280"/>
    </source>
</evidence>
<name>A0A1I8HXD4_9PLAT</name>